<dbReference type="STRING" id="985053.VMUT_0276"/>
<reference evidence="1 2" key="1">
    <citation type="journal article" date="2011" name="J. Bacteriol.">
        <title>Complete genome sequence of 'Vulcanisaeta moutnovskia' strain 768-28, a novel member of the hyperthermophilic crenarchaeal genus vulcanisaeta.</title>
        <authorList>
            <person name="Gumerov V.M."/>
            <person name="Mardanov A.V."/>
            <person name="Beletsky A.V."/>
            <person name="Prokofeva M.I."/>
            <person name="Bonch-Osmolovskaya E.A."/>
            <person name="Ravin N.V."/>
            <person name="Skryabin K.G."/>
        </authorList>
    </citation>
    <scope>NUCLEOTIDE SEQUENCE [LARGE SCALE GENOMIC DNA]</scope>
    <source>
        <strain evidence="1 2">768-28</strain>
    </source>
</reference>
<organism evidence="1 2">
    <name type="scientific">Vulcanisaeta moutnovskia (strain 768-28)</name>
    <dbReference type="NCBI Taxonomy" id="985053"/>
    <lineage>
        <taxon>Archaea</taxon>
        <taxon>Thermoproteota</taxon>
        <taxon>Thermoprotei</taxon>
        <taxon>Thermoproteales</taxon>
        <taxon>Thermoproteaceae</taxon>
        <taxon>Vulcanisaeta</taxon>
    </lineage>
</organism>
<dbReference type="KEGG" id="vmo:VMUT_0276"/>
<proteinExistence type="predicted"/>
<name>F0QTE8_VULM7</name>
<dbReference type="OrthoDB" id="15027at2157"/>
<dbReference type="Pfam" id="PF10051">
    <property type="entry name" value="DUF2286"/>
    <property type="match status" value="1"/>
</dbReference>
<gene>
    <name evidence="1" type="ordered locus">VMUT_0276</name>
</gene>
<sequence>MSEEGENIAIYIENESIANKEIVKSNLTDAVKNYVKKLLDKWNPDESDFIVLKVPQTISLNLPLSKELYKKVEKFGVKRVGNKAEVEIPTYEIIYSNRWMGEDMEADRFVVIMPYINDDVINQVVNNILSSLAPEGEEEGEEFLEE</sequence>
<dbReference type="HOGENOM" id="CLU_126372_0_0_2"/>
<keyword evidence="2" id="KW-1185">Reference proteome</keyword>
<evidence type="ECO:0000313" key="2">
    <source>
        <dbReference type="Proteomes" id="UP000007485"/>
    </source>
</evidence>
<dbReference type="AlphaFoldDB" id="F0QTE8"/>
<dbReference type="GeneID" id="10287928"/>
<accession>F0QTE8</accession>
<protein>
    <recommendedName>
        <fullName evidence="3">DUF2286 domain-containing protein</fullName>
    </recommendedName>
</protein>
<evidence type="ECO:0000313" key="1">
    <source>
        <dbReference type="EMBL" id="ADY00490.1"/>
    </source>
</evidence>
<dbReference type="EMBL" id="CP002529">
    <property type="protein sequence ID" value="ADY00490.1"/>
    <property type="molecule type" value="Genomic_DNA"/>
</dbReference>
<dbReference type="InterPro" id="IPR017006">
    <property type="entry name" value="UCP032756"/>
</dbReference>
<evidence type="ECO:0008006" key="3">
    <source>
        <dbReference type="Google" id="ProtNLM"/>
    </source>
</evidence>
<dbReference type="RefSeq" id="WP_013603653.1">
    <property type="nucleotide sequence ID" value="NC_015151.1"/>
</dbReference>
<dbReference type="Proteomes" id="UP000007485">
    <property type="component" value="Chromosome"/>
</dbReference>
<dbReference type="eggNOG" id="arCOG04251">
    <property type="taxonomic scope" value="Archaea"/>
</dbReference>